<dbReference type="InterPro" id="IPR005196">
    <property type="entry name" value="Glyco_hydro_65_N"/>
</dbReference>
<dbReference type="InterPro" id="IPR037018">
    <property type="entry name" value="GH65_N"/>
</dbReference>
<accession>A0A1H3EA90</accession>
<dbReference type="InterPro" id="IPR008928">
    <property type="entry name" value="6-hairpin_glycosidase_sf"/>
</dbReference>
<evidence type="ECO:0000256" key="4">
    <source>
        <dbReference type="ARBA" id="ARBA00023295"/>
    </source>
</evidence>
<comment type="similarity">
    <text evidence="1">Belongs to the glycosyl hydrolase 65 family.</text>
</comment>
<name>A0A1H3EA90_9PSEU</name>
<reference evidence="11" key="1">
    <citation type="submission" date="2016-10" db="EMBL/GenBank/DDBJ databases">
        <authorList>
            <person name="Varghese N."/>
            <person name="Submissions S."/>
        </authorList>
    </citation>
    <scope>NUCLEOTIDE SEQUENCE [LARGE SCALE GENOMIC DNA]</scope>
    <source>
        <strain evidence="11">CGMCC 4.3530</strain>
    </source>
</reference>
<dbReference type="GO" id="GO:0005975">
    <property type="term" value="P:carbohydrate metabolic process"/>
    <property type="evidence" value="ECO:0007669"/>
    <property type="project" value="InterPro"/>
</dbReference>
<dbReference type="Gene3D" id="1.50.10.10">
    <property type="match status" value="1"/>
</dbReference>
<dbReference type="InterPro" id="IPR017045">
    <property type="entry name" value="Malt_Pase/Glycosyl_Hdrlase"/>
</dbReference>
<proteinExistence type="inferred from homology"/>
<feature type="domain" description="Glycoside hydrolase family 65 central catalytic" evidence="7">
    <location>
        <begin position="319"/>
        <end position="712"/>
    </location>
</feature>
<dbReference type="InterPro" id="IPR012341">
    <property type="entry name" value="6hp_glycosidase-like_sf"/>
</dbReference>
<feature type="domain" description="Glycoside hydrolase family 65 C-terminal" evidence="8">
    <location>
        <begin position="723"/>
        <end position="777"/>
    </location>
</feature>
<feature type="binding site" evidence="6">
    <location>
        <begin position="355"/>
        <end position="356"/>
    </location>
    <ligand>
        <name>substrate</name>
    </ligand>
</feature>
<dbReference type="SUPFAM" id="SSF74650">
    <property type="entry name" value="Galactose mutarotase-like"/>
    <property type="match status" value="1"/>
</dbReference>
<dbReference type="GO" id="GO:0016757">
    <property type="term" value="F:glycosyltransferase activity"/>
    <property type="evidence" value="ECO:0007669"/>
    <property type="project" value="UniProtKB-KW"/>
</dbReference>
<dbReference type="PIRSF" id="PIRSF036289">
    <property type="entry name" value="Glycosyl_hydrolase_malt_phosph"/>
    <property type="match status" value="1"/>
</dbReference>
<dbReference type="Gene3D" id="2.70.98.40">
    <property type="entry name" value="Glycoside hydrolase, family 65, N-terminal domain"/>
    <property type="match status" value="1"/>
</dbReference>
<keyword evidence="3" id="KW-0808">Transferase</keyword>
<dbReference type="Pfam" id="PF03633">
    <property type="entry name" value="Glyco_hydro_65C"/>
    <property type="match status" value="1"/>
</dbReference>
<dbReference type="FunFam" id="1.50.10.10:FF:000053">
    <property type="entry name" value="Putative glycosyl hydrolase"/>
    <property type="match status" value="1"/>
</dbReference>
<keyword evidence="4" id="KW-0378">Hydrolase</keyword>
<evidence type="ECO:0000256" key="6">
    <source>
        <dbReference type="PIRSR" id="PIRSR036289-51"/>
    </source>
</evidence>
<dbReference type="GO" id="GO:0030246">
    <property type="term" value="F:carbohydrate binding"/>
    <property type="evidence" value="ECO:0007669"/>
    <property type="project" value="InterPro"/>
</dbReference>
<dbReference type="Pfam" id="PF03632">
    <property type="entry name" value="Glyco_hydro_65m"/>
    <property type="match status" value="1"/>
</dbReference>
<dbReference type="OrthoDB" id="9816160at2"/>
<dbReference type="Pfam" id="PF03636">
    <property type="entry name" value="Glyco_hydro_65N"/>
    <property type="match status" value="1"/>
</dbReference>
<feature type="active site" description="Proton donor" evidence="5">
    <location>
        <position position="494"/>
    </location>
</feature>
<organism evidence="10 11">
    <name type="scientific">Saccharopolyspora shandongensis</name>
    <dbReference type="NCBI Taxonomy" id="418495"/>
    <lineage>
        <taxon>Bacteria</taxon>
        <taxon>Bacillati</taxon>
        <taxon>Actinomycetota</taxon>
        <taxon>Actinomycetes</taxon>
        <taxon>Pseudonocardiales</taxon>
        <taxon>Pseudonocardiaceae</taxon>
        <taxon>Saccharopolyspora</taxon>
    </lineage>
</organism>
<evidence type="ECO:0000256" key="2">
    <source>
        <dbReference type="ARBA" id="ARBA00022676"/>
    </source>
</evidence>
<keyword evidence="4" id="KW-0326">Glycosidase</keyword>
<dbReference type="Gene3D" id="2.60.420.10">
    <property type="entry name" value="Maltose phosphorylase, domain 3"/>
    <property type="match status" value="1"/>
</dbReference>
<evidence type="ECO:0000313" key="11">
    <source>
        <dbReference type="Proteomes" id="UP000199529"/>
    </source>
</evidence>
<dbReference type="InterPro" id="IPR011013">
    <property type="entry name" value="Gal_mutarotase_sf_dom"/>
</dbReference>
<dbReference type="SUPFAM" id="SSF48208">
    <property type="entry name" value="Six-hairpin glycosidases"/>
    <property type="match status" value="1"/>
</dbReference>
<evidence type="ECO:0000256" key="3">
    <source>
        <dbReference type="ARBA" id="ARBA00022679"/>
    </source>
</evidence>
<dbReference type="PANTHER" id="PTHR11051">
    <property type="entry name" value="GLYCOSYL HYDROLASE-RELATED"/>
    <property type="match status" value="1"/>
</dbReference>
<evidence type="ECO:0000259" key="9">
    <source>
        <dbReference type="Pfam" id="PF03636"/>
    </source>
</evidence>
<evidence type="ECO:0000256" key="1">
    <source>
        <dbReference type="ARBA" id="ARBA00006768"/>
    </source>
</evidence>
<dbReference type="PANTHER" id="PTHR11051:SF8">
    <property type="entry name" value="PROTEIN-GLUCOSYLGALACTOSYLHYDROXYLYSINE GLUCOSIDASE"/>
    <property type="match status" value="1"/>
</dbReference>
<evidence type="ECO:0000259" key="8">
    <source>
        <dbReference type="Pfam" id="PF03633"/>
    </source>
</evidence>
<dbReference type="InterPro" id="IPR005195">
    <property type="entry name" value="Glyco_hydro_65_M"/>
</dbReference>
<dbReference type="Proteomes" id="UP000199529">
    <property type="component" value="Unassembled WGS sequence"/>
</dbReference>
<keyword evidence="11" id="KW-1185">Reference proteome</keyword>
<evidence type="ECO:0000259" key="7">
    <source>
        <dbReference type="Pfam" id="PF03632"/>
    </source>
</evidence>
<dbReference type="STRING" id="418495.SAMN05216215_1014163"/>
<dbReference type="GO" id="GO:0004553">
    <property type="term" value="F:hydrolase activity, hydrolyzing O-glycosyl compounds"/>
    <property type="evidence" value="ECO:0007669"/>
    <property type="project" value="TreeGrafter"/>
</dbReference>
<dbReference type="AlphaFoldDB" id="A0A1H3EA90"/>
<protein>
    <submittedName>
        <fullName evidence="10">Trehalose 6-phosphate phosphatase</fullName>
    </submittedName>
</protein>
<keyword evidence="2" id="KW-0328">Glycosyltransferase</keyword>
<evidence type="ECO:0000256" key="5">
    <source>
        <dbReference type="PIRSR" id="PIRSR036289-50"/>
    </source>
</evidence>
<dbReference type="EMBL" id="FNOK01000014">
    <property type="protein sequence ID" value="SDX75575.1"/>
    <property type="molecule type" value="Genomic_DNA"/>
</dbReference>
<dbReference type="RefSeq" id="WP_093266608.1">
    <property type="nucleotide sequence ID" value="NZ_FNOK01000014.1"/>
</dbReference>
<evidence type="ECO:0000313" key="10">
    <source>
        <dbReference type="EMBL" id="SDX75575.1"/>
    </source>
</evidence>
<sequence length="811" mass="91625">MTTTAWQFGFHDFVPEDEGRREALCTLGNGYFATRGAAPESRADGVHYPGTYVAGCYNRLSTTVAGREVENESLVNMPNWLLLTFRADDGPWFDLAQVEVLDHEQELDLERGLLVRRLRFRDGRARTTRIVQHRFVHLAAPHLAGLETTLVAEDWSGALTLRCGIDGDVTNSGVARYRDLGGRHLVDHRTAEVAPDIVVLHARTSQSDIHVAEAQRTRVRVGGDLVDARSLLQRGEVIAHDFTIDVERDVEVQVEKIVSLHTSRDFAATEPVTEAAEQVRDAAGFDELRRSHSMAWARLNNEFHSGLSMSAAAQQAVHLHLFHLLQTVSPNTTDLDAGLPARGLHGEAYRGHVFWDELFVLPTLDLRMPQLSRALLRYRHRRLGQARKAARDAGFAGAMFPWQSGSNGREETQRLHLNPRSDRWLPDHTHLQRHIGLAIAHNVWHYHQASGDEEFLRDFGAEMVLEIARFFASLAQYDRGRDRYVIRGVVGPDEYHTAYPGRDRPGIDNNAYTNVMTAWLCRTAVHVLRELPDQRRHELTDQLDIRHHEIDRWKRIAERMFVPFHGNGIISQFDGYDRLAELDWDAYRQRYGDIQRLDRILEAEDDDPNRYQASKQADVLMLFYLLSAEELEEILGRLGYPMPSIPDNIEYYLTRTSHGSTLSAVVHAWVLARGRRHRALEFFDEVLAGDIHDTQHGTTAEGIHLAAMAGSIDILQRCFAGIEVRDGALRLNPLWPTELGPLELTIRYRGQPLTIGVTGRTATVRTWPGRRRLPVTCACGSRTVHLGPGETARFSLENSLRGGDPAAHSPP</sequence>
<feature type="domain" description="Glycoside hydrolase family 65 N-terminal" evidence="9">
    <location>
        <begin position="11"/>
        <end position="264"/>
    </location>
</feature>
<feature type="binding site" evidence="6">
    <location>
        <begin position="615"/>
        <end position="616"/>
    </location>
    <ligand>
        <name>substrate</name>
    </ligand>
</feature>
<gene>
    <name evidence="10" type="ORF">SAMN05216215_1014163</name>
</gene>
<dbReference type="InterPro" id="IPR005194">
    <property type="entry name" value="Glyco_hydro_65_C"/>
</dbReference>